<name>A0A0E0EFG1_9ORYZ</name>
<proteinExistence type="predicted"/>
<keyword evidence="2" id="KW-1185">Reference proteome</keyword>
<evidence type="ECO:0000313" key="1">
    <source>
        <dbReference type="EnsemblPlants" id="OMERI07G21200.1"/>
    </source>
</evidence>
<organism evidence="1">
    <name type="scientific">Oryza meridionalis</name>
    <dbReference type="NCBI Taxonomy" id="40149"/>
    <lineage>
        <taxon>Eukaryota</taxon>
        <taxon>Viridiplantae</taxon>
        <taxon>Streptophyta</taxon>
        <taxon>Embryophyta</taxon>
        <taxon>Tracheophyta</taxon>
        <taxon>Spermatophyta</taxon>
        <taxon>Magnoliopsida</taxon>
        <taxon>Liliopsida</taxon>
        <taxon>Poales</taxon>
        <taxon>Poaceae</taxon>
        <taxon>BOP clade</taxon>
        <taxon>Oryzoideae</taxon>
        <taxon>Oryzeae</taxon>
        <taxon>Oryzinae</taxon>
        <taxon>Oryza</taxon>
    </lineage>
</organism>
<dbReference type="AlphaFoldDB" id="A0A0E0EFG1"/>
<dbReference type="Gramene" id="OMERI07G21200.1">
    <property type="protein sequence ID" value="OMERI07G21200.1"/>
    <property type="gene ID" value="OMERI07G21200"/>
</dbReference>
<protein>
    <submittedName>
        <fullName evidence="1">Uncharacterized protein</fullName>
    </submittedName>
</protein>
<reference evidence="1" key="1">
    <citation type="submission" date="2015-04" db="UniProtKB">
        <authorList>
            <consortium name="EnsemblPlants"/>
        </authorList>
    </citation>
    <scope>IDENTIFICATION</scope>
</reference>
<reference evidence="1" key="2">
    <citation type="submission" date="2018-05" db="EMBL/GenBank/DDBJ databases">
        <title>OmerRS3 (Oryza meridionalis Reference Sequence Version 3).</title>
        <authorList>
            <person name="Zhang J."/>
            <person name="Kudrna D."/>
            <person name="Lee S."/>
            <person name="Talag J."/>
            <person name="Welchert J."/>
            <person name="Wing R.A."/>
        </authorList>
    </citation>
    <scope>NUCLEOTIDE SEQUENCE [LARGE SCALE GENOMIC DNA]</scope>
    <source>
        <strain evidence="1">cv. OR44</strain>
    </source>
</reference>
<dbReference type="STRING" id="40149.A0A0E0EFG1"/>
<evidence type="ECO:0000313" key="2">
    <source>
        <dbReference type="Proteomes" id="UP000008021"/>
    </source>
</evidence>
<sequence>MSLVGQLGGAAGGVFSYFLAIRGPESNAGVGLVVLSRTEAVPVGAVLVPLVRNNQASSFYIWGRYANFSLRREKRRKREGDDVDYPEI</sequence>
<dbReference type="EnsemblPlants" id="OMERI07G21200.1">
    <property type="protein sequence ID" value="OMERI07G21200.1"/>
    <property type="gene ID" value="OMERI07G21200"/>
</dbReference>
<accession>A0A0E0EFG1</accession>
<dbReference type="HOGENOM" id="CLU_2472847_0_0_1"/>
<dbReference type="Proteomes" id="UP000008021">
    <property type="component" value="Chromosome 7"/>
</dbReference>